<dbReference type="PANTHER" id="PTHR48075:SF1">
    <property type="entry name" value="LAMBDA-CRYSTALLIN HOMOLOG"/>
    <property type="match status" value="1"/>
</dbReference>
<evidence type="ECO:0000256" key="1">
    <source>
        <dbReference type="ARBA" id="ARBA00004496"/>
    </source>
</evidence>
<keyword evidence="6" id="KW-0560">Oxidoreductase</keyword>
<dbReference type="PROSITE" id="PS00067">
    <property type="entry name" value="3HCDH"/>
    <property type="match status" value="1"/>
</dbReference>
<dbReference type="EC" id="1.1.1.45" evidence="8"/>
<dbReference type="GO" id="GO:0070403">
    <property type="term" value="F:NAD+ binding"/>
    <property type="evidence" value="ECO:0007669"/>
    <property type="project" value="InterPro"/>
</dbReference>
<accession>A0A251ZVF9</accession>
<evidence type="ECO:0000256" key="4">
    <source>
        <dbReference type="ARBA" id="ARBA00022490"/>
    </source>
</evidence>
<reference evidence="14" key="1">
    <citation type="submission" date="2014-06" db="EMBL/GenBank/DDBJ databases">
        <authorList>
            <person name="Winans N.J."/>
            <person name="Newell P.D."/>
            <person name="Douglas A.E."/>
        </authorList>
    </citation>
    <scope>NUCLEOTIDE SEQUENCE [LARGE SCALE GENOMIC DNA]</scope>
    <source>
        <strain evidence="14">DmL_052</strain>
    </source>
</reference>
<comment type="subcellular location">
    <subcellularLocation>
        <location evidence="1">Cytoplasm</location>
    </subcellularLocation>
</comment>
<comment type="caution">
    <text evidence="13">The sequence shown here is derived from an EMBL/GenBank/DDBJ whole genome shotgun (WGS) entry which is preliminary data.</text>
</comment>
<feature type="domain" description="3-hydroxyacyl-CoA dehydrogenase C-terminal" evidence="11">
    <location>
        <begin position="165"/>
        <end position="231"/>
    </location>
</feature>
<dbReference type="Gene3D" id="3.40.50.720">
    <property type="entry name" value="NAD(P)-binding Rossmann-like Domain"/>
    <property type="match status" value="1"/>
</dbReference>
<dbReference type="Proteomes" id="UP000194946">
    <property type="component" value="Unassembled WGS sequence"/>
</dbReference>
<keyword evidence="5" id="KW-0597">Phosphoprotein</keyword>
<keyword evidence="4" id="KW-0963">Cytoplasm</keyword>
<evidence type="ECO:0000313" key="13">
    <source>
        <dbReference type="EMBL" id="OUI78641.1"/>
    </source>
</evidence>
<dbReference type="GO" id="GO:0050104">
    <property type="term" value="F:L-gulonate 3-dehydrogenase activity"/>
    <property type="evidence" value="ECO:0007669"/>
    <property type="project" value="UniProtKB-EC"/>
</dbReference>
<feature type="domain" description="3-hydroxyacyl-CoA dehydrogenase NAD binding" evidence="12">
    <location>
        <begin position="46"/>
        <end position="161"/>
    </location>
</feature>
<dbReference type="GO" id="GO:0005737">
    <property type="term" value="C:cytoplasm"/>
    <property type="evidence" value="ECO:0007669"/>
    <property type="project" value="UniProtKB-SubCell"/>
</dbReference>
<dbReference type="PANTHER" id="PTHR48075">
    <property type="entry name" value="3-HYDROXYACYL-COA DEHYDROGENASE FAMILY PROTEIN"/>
    <property type="match status" value="1"/>
</dbReference>
<dbReference type="Gene3D" id="1.10.1040.10">
    <property type="entry name" value="N-(1-d-carboxylethyl)-l-norvaline Dehydrogenase, domain 2"/>
    <property type="match status" value="1"/>
</dbReference>
<dbReference type="GO" id="GO:0006631">
    <property type="term" value="P:fatty acid metabolic process"/>
    <property type="evidence" value="ECO:0007669"/>
    <property type="project" value="InterPro"/>
</dbReference>
<evidence type="ECO:0000313" key="14">
    <source>
        <dbReference type="Proteomes" id="UP000194946"/>
    </source>
</evidence>
<dbReference type="SUPFAM" id="SSF48179">
    <property type="entry name" value="6-phosphogluconate dehydrogenase C-terminal domain-like"/>
    <property type="match status" value="1"/>
</dbReference>
<dbReference type="EMBL" id="JOPB01000005">
    <property type="protein sequence ID" value="OUI78641.1"/>
    <property type="molecule type" value="Genomic_DNA"/>
</dbReference>
<evidence type="ECO:0000256" key="6">
    <source>
        <dbReference type="ARBA" id="ARBA00023002"/>
    </source>
</evidence>
<evidence type="ECO:0000256" key="8">
    <source>
        <dbReference type="ARBA" id="ARBA00038962"/>
    </source>
</evidence>
<evidence type="ECO:0000256" key="5">
    <source>
        <dbReference type="ARBA" id="ARBA00022553"/>
    </source>
</evidence>
<dbReference type="InterPro" id="IPR022694">
    <property type="entry name" value="3-OHacyl-CoA_DH"/>
</dbReference>
<comment type="subunit">
    <text evidence="3">Homodimer.</text>
</comment>
<evidence type="ECO:0000256" key="3">
    <source>
        <dbReference type="ARBA" id="ARBA00011738"/>
    </source>
</evidence>
<dbReference type="PIRSF" id="PIRSF000105">
    <property type="entry name" value="HCDH"/>
    <property type="match status" value="1"/>
</dbReference>
<evidence type="ECO:0000256" key="7">
    <source>
        <dbReference type="ARBA" id="ARBA00023027"/>
    </source>
</evidence>
<evidence type="ECO:0000256" key="9">
    <source>
        <dbReference type="ARBA" id="ARBA00042709"/>
    </source>
</evidence>
<dbReference type="Pfam" id="PF00725">
    <property type="entry name" value="3HCDH"/>
    <property type="match status" value="1"/>
</dbReference>
<dbReference type="InterPro" id="IPR036291">
    <property type="entry name" value="NAD(P)-bd_dom_sf"/>
</dbReference>
<evidence type="ECO:0000256" key="2">
    <source>
        <dbReference type="ARBA" id="ARBA00009463"/>
    </source>
</evidence>
<organism evidence="13 14">
    <name type="scientific">Commensalibacter intestini</name>
    <dbReference type="NCBI Taxonomy" id="479936"/>
    <lineage>
        <taxon>Bacteria</taxon>
        <taxon>Pseudomonadati</taxon>
        <taxon>Pseudomonadota</taxon>
        <taxon>Alphaproteobacteria</taxon>
        <taxon>Acetobacterales</taxon>
        <taxon>Acetobacteraceae</taxon>
    </lineage>
</organism>
<protein>
    <recommendedName>
        <fullName evidence="9">L-gulonate 3-dehydrogenase</fullName>
        <ecNumber evidence="8">1.1.1.45</ecNumber>
    </recommendedName>
    <alternativeName>
        <fullName evidence="9">L-gulonate 3-dehydrogenase</fullName>
    </alternativeName>
</protein>
<dbReference type="InterPro" id="IPR008927">
    <property type="entry name" value="6-PGluconate_DH-like_C_sf"/>
</dbReference>
<dbReference type="InterPro" id="IPR013328">
    <property type="entry name" value="6PGD_dom2"/>
</dbReference>
<dbReference type="InterPro" id="IPR006108">
    <property type="entry name" value="3HC_DH_C"/>
</dbReference>
<keyword evidence="7" id="KW-0520">NAD</keyword>
<keyword evidence="14" id="KW-1185">Reference proteome</keyword>
<comment type="similarity">
    <text evidence="2">Belongs to the 3-hydroxyacyl-CoA dehydrogenase family.</text>
</comment>
<sequence length="286" mass="31584">MSKNVTIIGGGVIGLAWTRKFLEKGWNVHLNDSQDISAFIEKEFNGKVKFFHDLAESVKDADYVQECGPERLPIKQDIFKILAQHAPTHAIFASSSSSIVSSEIAENNPAADRILIGHPFNPANIMPLVEVVPNPKTSKDTVNTAMQIYSELGYEPALIQKEIAGFVANRLQIAFLNECYYLVEQGIIDAADLDKLVLNSLGLRWSTVGPFEGEHLGGGAQGISHLLSGVGSNMNFQLGTPDPTKAHILIEQTEKAYGVGEENWKKRSEKRDQLTEEILKLRKQTK</sequence>
<dbReference type="InterPro" id="IPR006180">
    <property type="entry name" value="3-OHacyl-CoA_DH_CS"/>
</dbReference>
<feature type="site" description="Important for catalytic activity" evidence="10">
    <location>
        <position position="118"/>
    </location>
</feature>
<dbReference type="Pfam" id="PF02737">
    <property type="entry name" value="3HCDH_N"/>
    <property type="match status" value="1"/>
</dbReference>
<evidence type="ECO:0000256" key="10">
    <source>
        <dbReference type="PIRSR" id="PIRSR000105-1"/>
    </source>
</evidence>
<dbReference type="AlphaFoldDB" id="A0A251ZVF9"/>
<evidence type="ECO:0000259" key="12">
    <source>
        <dbReference type="Pfam" id="PF02737"/>
    </source>
</evidence>
<dbReference type="RefSeq" id="WP_086632107.1">
    <property type="nucleotide sequence ID" value="NZ_JOPB01000005.1"/>
</dbReference>
<evidence type="ECO:0000259" key="11">
    <source>
        <dbReference type="Pfam" id="PF00725"/>
    </source>
</evidence>
<name>A0A251ZVF9_9PROT</name>
<dbReference type="SUPFAM" id="SSF51735">
    <property type="entry name" value="NAD(P)-binding Rossmann-fold domains"/>
    <property type="match status" value="1"/>
</dbReference>
<dbReference type="InterPro" id="IPR006176">
    <property type="entry name" value="3-OHacyl-CoA_DH_NAD-bd"/>
</dbReference>
<proteinExistence type="inferred from homology"/>
<gene>
    <name evidence="13" type="ORF">HK18_07040</name>
</gene>